<dbReference type="Pfam" id="PF03109">
    <property type="entry name" value="ABC1"/>
    <property type="match status" value="1"/>
</dbReference>
<comment type="similarity">
    <text evidence="3">Belongs to the protein kinase superfamily. ADCK protein kinase family.</text>
</comment>
<evidence type="ECO:0000256" key="4">
    <source>
        <dbReference type="ARBA" id="ARBA00018535"/>
    </source>
</evidence>
<keyword evidence="21" id="KW-1185">Reference proteome</keyword>
<evidence type="ECO:0000256" key="12">
    <source>
        <dbReference type="ARBA" id="ARBA00022989"/>
    </source>
</evidence>
<keyword evidence="10" id="KW-0067">ATP-binding</keyword>
<dbReference type="InterPro" id="IPR004147">
    <property type="entry name" value="ABC1_dom"/>
</dbReference>
<protein>
    <recommendedName>
        <fullName evidence="4">Atypical kinase COQ8A, mitochondrial</fullName>
    </recommendedName>
    <alternativeName>
        <fullName evidence="16">Chaperone activity of bc1 complex-like</fullName>
    </alternativeName>
    <alternativeName>
        <fullName evidence="17">Coenzyme Q protein 8A</fullName>
    </alternativeName>
    <alternativeName>
        <fullName evidence="15">aarF domain-containing protein kinase 3</fullName>
    </alternativeName>
</protein>
<dbReference type="SUPFAM" id="SSF56112">
    <property type="entry name" value="Protein kinase-like (PK-like)"/>
    <property type="match status" value="1"/>
</dbReference>
<evidence type="ECO:0000256" key="1">
    <source>
        <dbReference type="ARBA" id="ARBA00004304"/>
    </source>
</evidence>
<keyword evidence="7" id="KW-0812">Transmembrane</keyword>
<evidence type="ECO:0000256" key="5">
    <source>
        <dbReference type="ARBA" id="ARBA00022679"/>
    </source>
</evidence>
<evidence type="ECO:0000256" key="13">
    <source>
        <dbReference type="ARBA" id="ARBA00023128"/>
    </source>
</evidence>
<evidence type="ECO:0000256" key="9">
    <source>
        <dbReference type="ARBA" id="ARBA00022777"/>
    </source>
</evidence>
<keyword evidence="5" id="KW-0808">Transferase</keyword>
<comment type="pathway">
    <text evidence="2">Cofactor biosynthesis; ubiquinone biosynthesis.</text>
</comment>
<evidence type="ECO:0000256" key="2">
    <source>
        <dbReference type="ARBA" id="ARBA00004749"/>
    </source>
</evidence>
<feature type="domain" description="ABC1 atypical kinase-like" evidence="19">
    <location>
        <begin position="198"/>
        <end position="437"/>
    </location>
</feature>
<keyword evidence="8" id="KW-0547">Nucleotide-binding</keyword>
<evidence type="ECO:0000256" key="3">
    <source>
        <dbReference type="ARBA" id="ARBA00009670"/>
    </source>
</evidence>
<comment type="function">
    <text evidence="18">Atypical kinase involved in the biosynthesis of coenzyme Q, also named ubiquinone, an essential lipid-soluble electron transporter for aerobic cellular respiration. Its substrate specificity is still unclear: may act as a protein kinase that mediates phosphorylation of COQ3. According to other reports, acts as a small molecule kinase, possibly a lipid kinase that phosphorylates a prenyl lipid in the ubiquinone biosynthesis pathway, as suggested by its ability to bind coenzyme Q lipid intermediates. However, the small molecule kinase activity was not confirmed by another publication. Shows an unusual selectivity for binding ADP over ATP.</text>
</comment>
<dbReference type="CDD" id="cd13970">
    <property type="entry name" value="ABC1_ADCK3"/>
    <property type="match status" value="1"/>
</dbReference>
<evidence type="ECO:0000256" key="18">
    <source>
        <dbReference type="ARBA" id="ARBA00058956"/>
    </source>
</evidence>
<keyword evidence="12" id="KW-1133">Transmembrane helix</keyword>
<dbReference type="GO" id="GO:0016301">
    <property type="term" value="F:kinase activity"/>
    <property type="evidence" value="ECO:0007669"/>
    <property type="project" value="UniProtKB-KW"/>
</dbReference>
<dbReference type="PANTHER" id="PTHR43851">
    <property type="match status" value="1"/>
</dbReference>
<keyword evidence="14" id="KW-0472">Membrane</keyword>
<dbReference type="GO" id="GO:0031966">
    <property type="term" value="C:mitochondrial membrane"/>
    <property type="evidence" value="ECO:0007669"/>
    <property type="project" value="UniProtKB-SubCell"/>
</dbReference>
<evidence type="ECO:0000313" key="21">
    <source>
        <dbReference type="Proteomes" id="UP000424527"/>
    </source>
</evidence>
<dbReference type="PANTHER" id="PTHR43851:SF1">
    <property type="entry name" value="ATYPICAL KINASE COQ8A, MITOCHONDRIAL"/>
    <property type="match status" value="1"/>
</dbReference>
<proteinExistence type="inferred from homology"/>
<name>A0A6G0IG55_LARCR</name>
<dbReference type="InterPro" id="IPR034646">
    <property type="entry name" value="ADCK3_dom"/>
</dbReference>
<dbReference type="InterPro" id="IPR011009">
    <property type="entry name" value="Kinase-like_dom_sf"/>
</dbReference>
<evidence type="ECO:0000259" key="19">
    <source>
        <dbReference type="Pfam" id="PF03109"/>
    </source>
</evidence>
<dbReference type="InterPro" id="IPR051409">
    <property type="entry name" value="Atypical_kinase_ADCK"/>
</dbReference>
<evidence type="ECO:0000256" key="8">
    <source>
        <dbReference type="ARBA" id="ARBA00022741"/>
    </source>
</evidence>
<comment type="subcellular location">
    <subcellularLocation>
        <location evidence="1">Mitochondrion membrane</location>
        <topology evidence="1">Single-pass membrane protein</topology>
    </subcellularLocation>
</comment>
<evidence type="ECO:0000256" key="15">
    <source>
        <dbReference type="ARBA" id="ARBA00031775"/>
    </source>
</evidence>
<dbReference type="EMBL" id="REGW02000011">
    <property type="protein sequence ID" value="KAE8290222.1"/>
    <property type="molecule type" value="Genomic_DNA"/>
</dbReference>
<evidence type="ECO:0000313" key="20">
    <source>
        <dbReference type="EMBL" id="KAE8290222.1"/>
    </source>
</evidence>
<evidence type="ECO:0000256" key="14">
    <source>
        <dbReference type="ARBA" id="ARBA00023136"/>
    </source>
</evidence>
<organism evidence="20 21">
    <name type="scientific">Larimichthys crocea</name>
    <name type="common">Large yellow croaker</name>
    <name type="synonym">Pseudosciaena crocea</name>
    <dbReference type="NCBI Taxonomy" id="215358"/>
    <lineage>
        <taxon>Eukaryota</taxon>
        <taxon>Metazoa</taxon>
        <taxon>Chordata</taxon>
        <taxon>Craniata</taxon>
        <taxon>Vertebrata</taxon>
        <taxon>Euteleostomi</taxon>
        <taxon>Actinopterygii</taxon>
        <taxon>Neopterygii</taxon>
        <taxon>Teleostei</taxon>
        <taxon>Neoteleostei</taxon>
        <taxon>Acanthomorphata</taxon>
        <taxon>Eupercaria</taxon>
        <taxon>Sciaenidae</taxon>
        <taxon>Larimichthys</taxon>
    </lineage>
</organism>
<evidence type="ECO:0000256" key="16">
    <source>
        <dbReference type="ARBA" id="ARBA00032726"/>
    </source>
</evidence>
<keyword evidence="9 20" id="KW-0418">Kinase</keyword>
<dbReference type="Proteomes" id="UP000424527">
    <property type="component" value="Unassembled WGS sequence"/>
</dbReference>
<evidence type="ECO:0000256" key="7">
    <source>
        <dbReference type="ARBA" id="ARBA00022692"/>
    </source>
</evidence>
<comment type="caution">
    <text evidence="20">The sequence shown here is derived from an EMBL/GenBank/DDBJ whole genome shotgun (WGS) entry which is preliminary data.</text>
</comment>
<reference evidence="20 21" key="1">
    <citation type="submission" date="2019-07" db="EMBL/GenBank/DDBJ databases">
        <title>Chromosome genome assembly for large yellow croaker.</title>
        <authorList>
            <person name="Xiao S."/>
        </authorList>
    </citation>
    <scope>NUCLEOTIDE SEQUENCE [LARGE SCALE GENOMIC DNA]</scope>
    <source>
        <strain evidence="20">JMULYC20181020</strain>
        <tissue evidence="20">Muscle</tissue>
    </source>
</reference>
<sequence>MRQAAGRVTGNQRVANFHHRAARETLKKDIHGVTACRYSTMGAGFSACFMGGVNGEQGTCSTKKYHRDWSSRPFSGHTRMFNQDNSPVGRLTSEDIDKARGGKKTDVKQHKQVIRERKVPVTRIGRLVNFGGLAVGLGIGAIAEVAKKSLKLQPQANAERIVRTLCKVRGAALKLGQMLSIQDDAFINPQLAKIFERVRQSADFMPPKQMMKAISSDLGPNWRDKLEYFEEKPFAAASIGQVHLARLKDGREVAMKIQYPGVAKSIDSDVNNIMTALSLSNALPEGLFPEHLIEVMSRELALECDYIREAKCAKKFQELLKDHPFFYVPDVIDELCSQHVLTTTLVPGFPLDQATDLSQELRNEICEQILKLCMRELFEFRYMQTDPNWSNFFFDPQAHKVALLDFGATRGFDKSFTDIYIEVINAAANQDREGVLQRSRDMKFLTGYESKAMESAHVDAVMILGEAFSSSEPFDFGAQSTTERIHSLIPVMLRERLTPPPEETYSLHRKMGGSFLICSKLKAKIACKNMFQEAYGNYWKDGRPEAGV</sequence>
<evidence type="ECO:0000256" key="11">
    <source>
        <dbReference type="ARBA" id="ARBA00022946"/>
    </source>
</evidence>
<evidence type="ECO:0000256" key="17">
    <source>
        <dbReference type="ARBA" id="ARBA00033204"/>
    </source>
</evidence>
<evidence type="ECO:0000256" key="10">
    <source>
        <dbReference type="ARBA" id="ARBA00022840"/>
    </source>
</evidence>
<dbReference type="GO" id="GO:0005524">
    <property type="term" value="F:ATP binding"/>
    <property type="evidence" value="ECO:0007669"/>
    <property type="project" value="UniProtKB-KW"/>
</dbReference>
<accession>A0A6G0IG55</accession>
<keyword evidence="11" id="KW-0809">Transit peptide</keyword>
<evidence type="ECO:0000256" key="6">
    <source>
        <dbReference type="ARBA" id="ARBA00022688"/>
    </source>
</evidence>
<gene>
    <name evidence="20" type="ORF">D5F01_LYC11942</name>
</gene>
<keyword evidence="6" id="KW-0831">Ubiquinone biosynthesis</keyword>
<keyword evidence="13" id="KW-0496">Mitochondrion</keyword>
<dbReference type="AlphaFoldDB" id="A0A6G0IG55"/>
<dbReference type="GO" id="GO:0006744">
    <property type="term" value="P:ubiquinone biosynthetic process"/>
    <property type="evidence" value="ECO:0007669"/>
    <property type="project" value="UniProtKB-KW"/>
</dbReference>